<dbReference type="PANTHER" id="PTHR36842:SF1">
    <property type="entry name" value="PROTEIN TOLB"/>
    <property type="match status" value="1"/>
</dbReference>
<dbReference type="AlphaFoldDB" id="A0A401U7W0"/>
<dbReference type="InterPro" id="IPR011659">
    <property type="entry name" value="WD40"/>
</dbReference>
<evidence type="ECO:0000313" key="2">
    <source>
        <dbReference type="EMBL" id="GCC50973.1"/>
    </source>
</evidence>
<proteinExistence type="inferred from homology"/>
<dbReference type="InterPro" id="IPR011042">
    <property type="entry name" value="6-blade_b-propeller_TolB-like"/>
</dbReference>
<dbReference type="Proteomes" id="UP000288227">
    <property type="component" value="Unassembled WGS sequence"/>
</dbReference>
<comment type="similarity">
    <text evidence="1">Belongs to the TolB family.</text>
</comment>
<name>A0A401U7W0_9BACT</name>
<dbReference type="EMBL" id="BHXQ01000002">
    <property type="protein sequence ID" value="GCC50973.1"/>
    <property type="molecule type" value="Genomic_DNA"/>
</dbReference>
<dbReference type="Gene3D" id="2.120.10.30">
    <property type="entry name" value="TolB, C-terminal domain"/>
    <property type="match status" value="1"/>
</dbReference>
<dbReference type="SUPFAM" id="SSF82171">
    <property type="entry name" value="DPP6 N-terminal domain-like"/>
    <property type="match status" value="1"/>
</dbReference>
<gene>
    <name evidence="2" type="ORF">SanaruYs_11920</name>
</gene>
<reference evidence="2 3" key="1">
    <citation type="submission" date="2018-11" db="EMBL/GenBank/DDBJ databases">
        <title>Chryseotalea sanarue gen. nov., sp., nov., a member of the family Cytophagaceae, isolated from a brackish lake in Hamamatsu Japan.</title>
        <authorList>
            <person name="Maejima Y."/>
            <person name="Iino T."/>
            <person name="Muraguchi Y."/>
            <person name="Fukuda K."/>
            <person name="Ohkuma M."/>
            <person name="Moriuchi R."/>
            <person name="Dohra H."/>
            <person name="Kimbara K."/>
            <person name="Shintani M."/>
        </authorList>
    </citation>
    <scope>NUCLEOTIDE SEQUENCE [LARGE SCALE GENOMIC DNA]</scope>
    <source>
        <strain evidence="2 3">Ys</strain>
    </source>
</reference>
<accession>A0A401U7W0</accession>
<protein>
    <submittedName>
        <fullName evidence="2">Uncharacterized protein</fullName>
    </submittedName>
</protein>
<keyword evidence="3" id="KW-1185">Reference proteome</keyword>
<organism evidence="2 3">
    <name type="scientific">Chryseotalea sanaruensis</name>
    <dbReference type="NCBI Taxonomy" id="2482724"/>
    <lineage>
        <taxon>Bacteria</taxon>
        <taxon>Pseudomonadati</taxon>
        <taxon>Bacteroidota</taxon>
        <taxon>Cytophagia</taxon>
        <taxon>Cytophagales</taxon>
        <taxon>Chryseotaleaceae</taxon>
        <taxon>Chryseotalea</taxon>
    </lineage>
</organism>
<comment type="caution">
    <text evidence="2">The sequence shown here is derived from an EMBL/GenBank/DDBJ whole genome shotgun (WGS) entry which is preliminary data.</text>
</comment>
<evidence type="ECO:0000256" key="1">
    <source>
        <dbReference type="ARBA" id="ARBA00009820"/>
    </source>
</evidence>
<dbReference type="Pfam" id="PF07676">
    <property type="entry name" value="PD40"/>
    <property type="match status" value="2"/>
</dbReference>
<sequence length="279" mass="31018">MSFCLTSLAQSGSEIYILDLKEKKGKITLSNPRNITNRIGYDNQPSFHKTEKVLYFSSFDESGRADLKSYNLKTKETKNVTTTPEREYSPTLTPDGDYLSCIIQRDNGAQDLGKYPVEGGEAIAIIDNMIVGYHVWADNSHLALFVLGKDGAPNSLHYLELPTREDMVLAENIGRSLHRIPSEEAISYVAKVGADNWEIRKLNLDKLDSEKIATTLPGKEDICWTAAGTLLSSDGEKIYMLQNEKWIPLPIKGLKLPLKGITRLAVNAQNTTLAIVISE</sequence>
<dbReference type="PANTHER" id="PTHR36842">
    <property type="entry name" value="PROTEIN TOLB HOMOLOG"/>
    <property type="match status" value="1"/>
</dbReference>
<evidence type="ECO:0000313" key="3">
    <source>
        <dbReference type="Proteomes" id="UP000288227"/>
    </source>
</evidence>